<name>A0A451GE25_9GAMM</name>
<organism evidence="2 3">
    <name type="scientific">Pseudidiomarina gelatinasegens</name>
    <dbReference type="NCBI Taxonomy" id="2487740"/>
    <lineage>
        <taxon>Bacteria</taxon>
        <taxon>Pseudomonadati</taxon>
        <taxon>Pseudomonadota</taxon>
        <taxon>Gammaproteobacteria</taxon>
        <taxon>Alteromonadales</taxon>
        <taxon>Idiomarinaceae</taxon>
        <taxon>Pseudidiomarina</taxon>
    </lineage>
</organism>
<keyword evidence="1" id="KW-1133">Transmembrane helix</keyword>
<dbReference type="PROSITE" id="PS00409">
    <property type="entry name" value="PROKAR_NTER_METHYL"/>
    <property type="match status" value="1"/>
</dbReference>
<evidence type="ECO:0000256" key="1">
    <source>
        <dbReference type="SAM" id="Phobius"/>
    </source>
</evidence>
<reference evidence="2 3" key="1">
    <citation type="submission" date="2018-12" db="EMBL/GenBank/DDBJ databases">
        <authorList>
            <person name="Li A."/>
            <person name="Zhang M."/>
            <person name="Zhu H."/>
        </authorList>
    </citation>
    <scope>NUCLEOTIDE SEQUENCE [LARGE SCALE GENOMIC DNA]</scope>
    <source>
        <strain evidence="2 3">R04H25</strain>
    </source>
</reference>
<dbReference type="OrthoDB" id="5593857at2"/>
<gene>
    <name evidence="2" type="ORF">EGC76_06490</name>
</gene>
<dbReference type="NCBIfam" id="TIGR02532">
    <property type="entry name" value="IV_pilin_GFxxxE"/>
    <property type="match status" value="1"/>
</dbReference>
<accession>A0A451GE25</accession>
<evidence type="ECO:0000313" key="2">
    <source>
        <dbReference type="EMBL" id="RWU11184.1"/>
    </source>
</evidence>
<dbReference type="EMBL" id="RSFE01000004">
    <property type="protein sequence ID" value="RWU11184.1"/>
    <property type="molecule type" value="Genomic_DNA"/>
</dbReference>
<evidence type="ECO:0000313" key="3">
    <source>
        <dbReference type="Proteomes" id="UP000288789"/>
    </source>
</evidence>
<feature type="transmembrane region" description="Helical" evidence="1">
    <location>
        <begin position="20"/>
        <end position="42"/>
    </location>
</feature>
<keyword evidence="1" id="KW-0472">Membrane</keyword>
<sequence>MLRDSPTYYRGTKSQRGFTLIEIIIGIVVLSISIVLLTVLVFPQAQRSAEPLLQVRAAALGQALIDEVSGKSFDENSDRQGGLERCGEVGAPPCTAPANLGPDGESREDFDDVDDYHQLEITYPALEDALGDDIAARYVGFSFAIDICYSDDGGLCQGAVTLYKRIEVSVTTSFGQTFTFTSIRGNY</sequence>
<proteinExistence type="predicted"/>
<keyword evidence="1" id="KW-0812">Transmembrane</keyword>
<dbReference type="RefSeq" id="WP_128352192.1">
    <property type="nucleotide sequence ID" value="NZ_RSFE01000004.1"/>
</dbReference>
<dbReference type="Pfam" id="PF07963">
    <property type="entry name" value="N_methyl"/>
    <property type="match status" value="1"/>
</dbReference>
<dbReference type="InterPro" id="IPR012902">
    <property type="entry name" value="N_methyl_site"/>
</dbReference>
<comment type="caution">
    <text evidence="2">The sequence shown here is derived from an EMBL/GenBank/DDBJ whole genome shotgun (WGS) entry which is preliminary data.</text>
</comment>
<dbReference type="AlphaFoldDB" id="A0A451GE25"/>
<keyword evidence="3" id="KW-1185">Reference proteome</keyword>
<protein>
    <submittedName>
        <fullName evidence="2">Type II secretion system protein</fullName>
    </submittedName>
</protein>
<dbReference type="Proteomes" id="UP000288789">
    <property type="component" value="Unassembled WGS sequence"/>
</dbReference>